<dbReference type="SUPFAM" id="SSF48452">
    <property type="entry name" value="TPR-like"/>
    <property type="match status" value="1"/>
</dbReference>
<dbReference type="Gene3D" id="1.25.40.1040">
    <property type="match status" value="1"/>
</dbReference>
<name>A0ABW3JY04_9BACT</name>
<dbReference type="Proteomes" id="UP001597112">
    <property type="component" value="Unassembled WGS sequence"/>
</dbReference>
<evidence type="ECO:0000313" key="2">
    <source>
        <dbReference type="EMBL" id="MFD0997816.1"/>
    </source>
</evidence>
<feature type="chain" id="PRO_5046833087" evidence="1">
    <location>
        <begin position="23"/>
        <end position="294"/>
    </location>
</feature>
<evidence type="ECO:0000256" key="1">
    <source>
        <dbReference type="SAM" id="SignalP"/>
    </source>
</evidence>
<protein>
    <submittedName>
        <fullName evidence="2">DUF2911 domain-containing protein</fullName>
    </submittedName>
</protein>
<organism evidence="2 3">
    <name type="scientific">Ohtaekwangia kribbensis</name>
    <dbReference type="NCBI Taxonomy" id="688913"/>
    <lineage>
        <taxon>Bacteria</taxon>
        <taxon>Pseudomonadati</taxon>
        <taxon>Bacteroidota</taxon>
        <taxon>Cytophagia</taxon>
        <taxon>Cytophagales</taxon>
        <taxon>Fulvivirgaceae</taxon>
        <taxon>Ohtaekwangia</taxon>
    </lineage>
</organism>
<dbReference type="InterPro" id="IPR021314">
    <property type="entry name" value="DUF2911"/>
</dbReference>
<comment type="caution">
    <text evidence="2">The sequence shown here is derived from an EMBL/GenBank/DDBJ whole genome shotgun (WGS) entry which is preliminary data.</text>
</comment>
<accession>A0ABW3JY04</accession>
<dbReference type="InterPro" id="IPR011990">
    <property type="entry name" value="TPR-like_helical_dom_sf"/>
</dbReference>
<feature type="signal peptide" evidence="1">
    <location>
        <begin position="1"/>
        <end position="22"/>
    </location>
</feature>
<keyword evidence="3" id="KW-1185">Reference proteome</keyword>
<dbReference type="EMBL" id="JBHTKA010000001">
    <property type="protein sequence ID" value="MFD0997816.1"/>
    <property type="molecule type" value="Genomic_DNA"/>
</dbReference>
<sequence>MKKVCTLSLLLGLFLAAGNVLRAQIVMPDLSPHATVSQTIGYNEVMVEYSRPSVRGRIIFGELVPYGTIWRVGANASTKLFVRETITIEDKHKLLPGVYGLYAIPGKDEWTIVFSRDAWLWGYMGYLQINDALRIQVKPQPLKEQVETFTIQFANVCMSCAEVQLLWDFTRVSFRISTEVDTKVMNEIKTFTNNPEARLAGEYYLAAKYYLDSDRDLKQALEWIDKALKYAPGGYWMLHTKAEIYARMGQYKEAIETAELSIKEARLKNDEDYVRINELEIAKWKQVKKGKGGT</sequence>
<proteinExistence type="predicted"/>
<keyword evidence="1" id="KW-0732">Signal</keyword>
<gene>
    <name evidence="2" type="ORF">ACFQ21_00805</name>
</gene>
<evidence type="ECO:0000313" key="3">
    <source>
        <dbReference type="Proteomes" id="UP001597112"/>
    </source>
</evidence>
<reference evidence="3" key="1">
    <citation type="journal article" date="2019" name="Int. J. Syst. Evol. Microbiol.">
        <title>The Global Catalogue of Microorganisms (GCM) 10K type strain sequencing project: providing services to taxonomists for standard genome sequencing and annotation.</title>
        <authorList>
            <consortium name="The Broad Institute Genomics Platform"/>
            <consortium name="The Broad Institute Genome Sequencing Center for Infectious Disease"/>
            <person name="Wu L."/>
            <person name="Ma J."/>
        </authorList>
    </citation>
    <scope>NUCLEOTIDE SEQUENCE [LARGE SCALE GENOMIC DNA]</scope>
    <source>
        <strain evidence="3">CCUG 58938</strain>
    </source>
</reference>
<dbReference type="RefSeq" id="WP_377573431.1">
    <property type="nucleotide sequence ID" value="NZ_JBHTKA010000001.1"/>
</dbReference>
<dbReference type="Pfam" id="PF11138">
    <property type="entry name" value="DUF2911"/>
    <property type="match status" value="1"/>
</dbReference>